<evidence type="ECO:0000256" key="2">
    <source>
        <dbReference type="ARBA" id="ARBA00022603"/>
    </source>
</evidence>
<dbReference type="GO" id="GO:0008168">
    <property type="term" value="F:methyltransferase activity"/>
    <property type="evidence" value="ECO:0007669"/>
    <property type="project" value="UniProtKB-KW"/>
</dbReference>
<accession>A0A495XZ50</accession>
<dbReference type="EMBL" id="RBXT01000001">
    <property type="protein sequence ID" value="RKT79891.1"/>
    <property type="molecule type" value="Genomic_DNA"/>
</dbReference>
<dbReference type="InterPro" id="IPR050723">
    <property type="entry name" value="CFA/CMAS"/>
</dbReference>
<evidence type="ECO:0000313" key="8">
    <source>
        <dbReference type="Proteomes" id="UP000278440"/>
    </source>
</evidence>
<dbReference type="GO" id="GO:0008610">
    <property type="term" value="P:lipid biosynthetic process"/>
    <property type="evidence" value="ECO:0007669"/>
    <property type="project" value="InterPro"/>
</dbReference>
<evidence type="ECO:0000313" key="7">
    <source>
        <dbReference type="EMBL" id="RKT79891.1"/>
    </source>
</evidence>
<dbReference type="GO" id="GO:0032259">
    <property type="term" value="P:methylation"/>
    <property type="evidence" value="ECO:0007669"/>
    <property type="project" value="UniProtKB-KW"/>
</dbReference>
<dbReference type="PANTHER" id="PTHR43667">
    <property type="entry name" value="CYCLOPROPANE-FATTY-ACYL-PHOSPHOLIPID SYNTHASE"/>
    <property type="match status" value="1"/>
</dbReference>
<dbReference type="InterPro" id="IPR029063">
    <property type="entry name" value="SAM-dependent_MTases_sf"/>
</dbReference>
<dbReference type="AlphaFoldDB" id="A0A495XZ50"/>
<name>A0A495XZ50_9MICO</name>
<organism evidence="7 8">
    <name type="scientific">Terracoccus luteus</name>
    <dbReference type="NCBI Taxonomy" id="53356"/>
    <lineage>
        <taxon>Bacteria</taxon>
        <taxon>Bacillati</taxon>
        <taxon>Actinomycetota</taxon>
        <taxon>Actinomycetes</taxon>
        <taxon>Micrococcales</taxon>
        <taxon>Intrasporangiaceae</taxon>
        <taxon>Terracoccus</taxon>
    </lineage>
</organism>
<comment type="caution">
    <text evidence="7">The sequence shown here is derived from an EMBL/GenBank/DDBJ whole genome shotgun (WGS) entry which is preliminary data.</text>
</comment>
<keyword evidence="3" id="KW-0808">Transferase</keyword>
<dbReference type="PIRSF" id="PIRSF003085">
    <property type="entry name" value="CMAS"/>
    <property type="match status" value="1"/>
</dbReference>
<sequence>MTTSAPTPVTQPLCLRRPALRVLCLRARVARGILASVARRVPVEVRLPDGSTLTGEPATTGRPVLEVVRPTALFERLAHHPKIGIGEAYMAGDWRAAPGTDLADVLRPFAERMTTAVPPGLLALRALVDRRIPTATRNSLLGSRRNIEAHYDLSNEMFALFLDETLSYSSALFDRSPEAGPVTTQDLEAAQLRKVAGILDQAKVTLGSRVLEIGTGWGTLAIEAARRGAHVTTVTLSREQAALAAERVRAAGLDDLVDIRVQDYREVQGRFDAVVSVEMIEAVGEEYWPTYFRTIDERLVPGGIAAVQSILMSHDRLQATKHSYGWIQKHIFPGGLIPSLEAIDATTREHTALRVTDVRAFGTDYAETLRRWRERFLAAWPQVAALGFDETFRRKWEFYLAYCEAGFATGYLDVAQIRMERSGTTTG</sequence>
<proteinExistence type="inferred from homology"/>
<keyword evidence="5" id="KW-0443">Lipid metabolism</keyword>
<evidence type="ECO:0000256" key="6">
    <source>
        <dbReference type="PIRSR" id="PIRSR003085-1"/>
    </source>
</evidence>
<dbReference type="Gene3D" id="3.40.50.150">
    <property type="entry name" value="Vaccinia Virus protein VP39"/>
    <property type="match status" value="1"/>
</dbReference>
<evidence type="ECO:0000256" key="5">
    <source>
        <dbReference type="ARBA" id="ARBA00023098"/>
    </source>
</evidence>
<protein>
    <submittedName>
        <fullName evidence="7">Cyclopropane-fatty-acyl-phospholipid synthase</fullName>
    </submittedName>
</protein>
<evidence type="ECO:0000256" key="1">
    <source>
        <dbReference type="ARBA" id="ARBA00010815"/>
    </source>
</evidence>
<evidence type="ECO:0000256" key="4">
    <source>
        <dbReference type="ARBA" id="ARBA00022691"/>
    </source>
</evidence>
<keyword evidence="2" id="KW-0489">Methyltransferase</keyword>
<feature type="active site" evidence="6">
    <location>
        <position position="403"/>
    </location>
</feature>
<dbReference type="Proteomes" id="UP000278440">
    <property type="component" value="Unassembled WGS sequence"/>
</dbReference>
<keyword evidence="4" id="KW-0949">S-adenosyl-L-methionine</keyword>
<dbReference type="Pfam" id="PF02353">
    <property type="entry name" value="CMAS"/>
    <property type="match status" value="1"/>
</dbReference>
<dbReference type="PANTHER" id="PTHR43667:SF2">
    <property type="entry name" value="FATTY ACID C-METHYL TRANSFERASE"/>
    <property type="match status" value="1"/>
</dbReference>
<keyword evidence="8" id="KW-1185">Reference proteome</keyword>
<dbReference type="RefSeq" id="WP_121034705.1">
    <property type="nucleotide sequence ID" value="NZ_RBXT01000001.1"/>
</dbReference>
<dbReference type="SUPFAM" id="SSF53335">
    <property type="entry name" value="S-adenosyl-L-methionine-dependent methyltransferases"/>
    <property type="match status" value="1"/>
</dbReference>
<dbReference type="CDD" id="cd02440">
    <property type="entry name" value="AdoMet_MTases"/>
    <property type="match status" value="1"/>
</dbReference>
<evidence type="ECO:0000256" key="3">
    <source>
        <dbReference type="ARBA" id="ARBA00022679"/>
    </source>
</evidence>
<gene>
    <name evidence="7" type="ORF">DFJ68_3369</name>
</gene>
<dbReference type="OrthoDB" id="9782855at2"/>
<comment type="similarity">
    <text evidence="1">Belongs to the CFA/CMAS family.</text>
</comment>
<reference evidence="7 8" key="1">
    <citation type="submission" date="2018-10" db="EMBL/GenBank/DDBJ databases">
        <title>Sequencing the genomes of 1000 actinobacteria strains.</title>
        <authorList>
            <person name="Klenk H.-P."/>
        </authorList>
    </citation>
    <scope>NUCLEOTIDE SEQUENCE [LARGE SCALE GENOMIC DNA]</scope>
    <source>
        <strain evidence="7 8">DSM 44267</strain>
    </source>
</reference>
<dbReference type="InterPro" id="IPR003333">
    <property type="entry name" value="CMAS"/>
</dbReference>